<reference evidence="4" key="1">
    <citation type="submission" date="2021-01" db="EMBL/GenBank/DDBJ databases">
        <authorList>
            <consortium name="Genoscope - CEA"/>
            <person name="William W."/>
        </authorList>
    </citation>
    <scope>NUCLEOTIDE SEQUENCE</scope>
</reference>
<dbReference type="AlphaFoldDB" id="A0A8S1SW38"/>
<dbReference type="Proteomes" id="UP000683925">
    <property type="component" value="Unassembled WGS sequence"/>
</dbReference>
<protein>
    <recommendedName>
        <fullName evidence="6">Tetratricopeptide repeat protein</fullName>
    </recommendedName>
</protein>
<dbReference type="SMART" id="SM00028">
    <property type="entry name" value="TPR"/>
    <property type="match status" value="5"/>
</dbReference>
<evidence type="ECO:0000256" key="2">
    <source>
        <dbReference type="ARBA" id="ARBA00022803"/>
    </source>
</evidence>
<comment type="caution">
    <text evidence="4">The sequence shown here is derived from an EMBL/GenBank/DDBJ whole genome shotgun (WGS) entry which is preliminary data.</text>
</comment>
<evidence type="ECO:0000256" key="1">
    <source>
        <dbReference type="ARBA" id="ARBA00022737"/>
    </source>
</evidence>
<gene>
    <name evidence="4" type="ORF">POCTA_138.1.T0180003</name>
</gene>
<dbReference type="OMA" id="EMFQIAN"/>
<keyword evidence="5" id="KW-1185">Reference proteome</keyword>
<keyword evidence="1" id="KW-0677">Repeat</keyword>
<dbReference type="InterPro" id="IPR051685">
    <property type="entry name" value="Ycf3/AcsC/BcsC/TPR_MFPF"/>
</dbReference>
<evidence type="ECO:0008006" key="6">
    <source>
        <dbReference type="Google" id="ProtNLM"/>
    </source>
</evidence>
<evidence type="ECO:0000313" key="5">
    <source>
        <dbReference type="Proteomes" id="UP000683925"/>
    </source>
</evidence>
<name>A0A8S1SW38_PAROT</name>
<accession>A0A8S1SW38</accession>
<sequence>MLTEKSLDDSLNDSLQPSQLKNLEEEFETNQMINQESSVKLVNNSSYNYVKPQCSYRYTYSSEEHSSDEEESQQSKFQQQPQFLTFGQIDSNLGEIKELIKQHNYQQAYQQLVIFQEAKQDQLSQENKQYLQYLFTQIYFGLQMYREMFQIANQIINYDRDYVDHTLDMLINASLLINNLELALQYQLQLINRSNYDQNEQLRLGKIYMLLGKPVEAYFSFLGSYKAGNQEALEQLIEIGNDVDQRAFPGLAYKYINNKSQKNHKVLAKTLFTLAKIEYPNKTSLQHQEQGYSILVQVNGMNDQNTIKALCNLACMRLQFQQWQEAEKDFELCLQIISQLEGQANKQFIFCLQKFSQCLYQSKKYEQSLETLERCFNLASQSLNVIKKEFLDRLLFNNAYIKITMKQNCSDILAKLITTQNSVLLNEIGIILQKHEYIDEAIELYNEALNWSTNDQHVLISFNLAGCYGLKKDYTRSVDLYKQCSIEMDDRLKCDIERKISQVYYSCSKFRESLFHLKRAYQLAKEFNLDCISEIKQELKKF</sequence>
<proteinExistence type="predicted"/>
<feature type="region of interest" description="Disordered" evidence="3">
    <location>
        <begin position="1"/>
        <end position="21"/>
    </location>
</feature>
<evidence type="ECO:0000313" key="4">
    <source>
        <dbReference type="EMBL" id="CAD8145851.1"/>
    </source>
</evidence>
<organism evidence="4 5">
    <name type="scientific">Paramecium octaurelia</name>
    <dbReference type="NCBI Taxonomy" id="43137"/>
    <lineage>
        <taxon>Eukaryota</taxon>
        <taxon>Sar</taxon>
        <taxon>Alveolata</taxon>
        <taxon>Ciliophora</taxon>
        <taxon>Intramacronucleata</taxon>
        <taxon>Oligohymenophorea</taxon>
        <taxon>Peniculida</taxon>
        <taxon>Parameciidae</taxon>
        <taxon>Paramecium</taxon>
    </lineage>
</organism>
<evidence type="ECO:0000256" key="3">
    <source>
        <dbReference type="SAM" id="MobiDB-lite"/>
    </source>
</evidence>
<dbReference type="OrthoDB" id="291116at2759"/>
<dbReference type="PANTHER" id="PTHR44943:SF4">
    <property type="entry name" value="TPR REPEAT-CONTAINING PROTEIN MJ0798"/>
    <property type="match status" value="1"/>
</dbReference>
<feature type="compositionally biased region" description="Polar residues" evidence="3">
    <location>
        <begin position="12"/>
        <end position="21"/>
    </location>
</feature>
<dbReference type="InterPro" id="IPR019734">
    <property type="entry name" value="TPR_rpt"/>
</dbReference>
<dbReference type="EMBL" id="CAJJDP010000018">
    <property type="protein sequence ID" value="CAD8145851.1"/>
    <property type="molecule type" value="Genomic_DNA"/>
</dbReference>
<keyword evidence="2" id="KW-0802">TPR repeat</keyword>
<dbReference type="PANTHER" id="PTHR44943">
    <property type="entry name" value="CELLULOSE SYNTHASE OPERON PROTEIN C"/>
    <property type="match status" value="1"/>
</dbReference>